<reference evidence="1 2" key="1">
    <citation type="submission" date="2019-05" db="EMBL/GenBank/DDBJ databases">
        <title>Another draft genome of Portunus trituberculatus and its Hox gene families provides insights of decapod evolution.</title>
        <authorList>
            <person name="Jeong J.-H."/>
            <person name="Song I."/>
            <person name="Kim S."/>
            <person name="Choi T."/>
            <person name="Kim D."/>
            <person name="Ryu S."/>
            <person name="Kim W."/>
        </authorList>
    </citation>
    <scope>NUCLEOTIDE SEQUENCE [LARGE SCALE GENOMIC DNA]</scope>
    <source>
        <tissue evidence="1">Muscle</tissue>
    </source>
</reference>
<gene>
    <name evidence="1" type="ORF">E2C01_082340</name>
</gene>
<keyword evidence="2" id="KW-1185">Reference proteome</keyword>
<name>A0A5B7J3K1_PORTR</name>
<proteinExistence type="predicted"/>
<dbReference type="Proteomes" id="UP000324222">
    <property type="component" value="Unassembled WGS sequence"/>
</dbReference>
<comment type="caution">
    <text evidence="1">The sequence shown here is derived from an EMBL/GenBank/DDBJ whole genome shotgun (WGS) entry which is preliminary data.</text>
</comment>
<organism evidence="1 2">
    <name type="scientific">Portunus trituberculatus</name>
    <name type="common">Swimming crab</name>
    <name type="synonym">Neptunus trituberculatus</name>
    <dbReference type="NCBI Taxonomy" id="210409"/>
    <lineage>
        <taxon>Eukaryota</taxon>
        <taxon>Metazoa</taxon>
        <taxon>Ecdysozoa</taxon>
        <taxon>Arthropoda</taxon>
        <taxon>Crustacea</taxon>
        <taxon>Multicrustacea</taxon>
        <taxon>Malacostraca</taxon>
        <taxon>Eumalacostraca</taxon>
        <taxon>Eucarida</taxon>
        <taxon>Decapoda</taxon>
        <taxon>Pleocyemata</taxon>
        <taxon>Brachyura</taxon>
        <taxon>Eubrachyura</taxon>
        <taxon>Portunoidea</taxon>
        <taxon>Portunidae</taxon>
        <taxon>Portuninae</taxon>
        <taxon>Portunus</taxon>
    </lineage>
</organism>
<dbReference type="AlphaFoldDB" id="A0A5B7J3K1"/>
<accession>A0A5B7J3K1</accession>
<sequence length="28" mass="2914">MNLSSAYPLKVAQSAPFHPICAAQGRVG</sequence>
<evidence type="ECO:0000313" key="1">
    <source>
        <dbReference type="EMBL" id="MPC87478.1"/>
    </source>
</evidence>
<evidence type="ECO:0000313" key="2">
    <source>
        <dbReference type="Proteomes" id="UP000324222"/>
    </source>
</evidence>
<dbReference type="EMBL" id="VSRR010074615">
    <property type="protein sequence ID" value="MPC87478.1"/>
    <property type="molecule type" value="Genomic_DNA"/>
</dbReference>
<protein>
    <submittedName>
        <fullName evidence="1">Uncharacterized protein</fullName>
    </submittedName>
</protein>